<dbReference type="InterPro" id="IPR036388">
    <property type="entry name" value="WH-like_DNA-bd_sf"/>
</dbReference>
<feature type="domain" description="RNA polymerase sigma-70 region 2" evidence="5">
    <location>
        <begin position="14"/>
        <end position="80"/>
    </location>
</feature>
<dbReference type="SUPFAM" id="SSF88946">
    <property type="entry name" value="Sigma2 domain of RNA polymerase sigma factors"/>
    <property type="match status" value="1"/>
</dbReference>
<keyword evidence="3" id="KW-0731">Sigma factor</keyword>
<evidence type="ECO:0000256" key="3">
    <source>
        <dbReference type="ARBA" id="ARBA00023082"/>
    </source>
</evidence>
<feature type="domain" description="RNA polymerase sigma factor 70 region 4 type 2" evidence="6">
    <location>
        <begin position="104"/>
        <end position="155"/>
    </location>
</feature>
<dbReference type="InterPro" id="IPR013324">
    <property type="entry name" value="RNA_pol_sigma_r3/r4-like"/>
</dbReference>
<evidence type="ECO:0000259" key="5">
    <source>
        <dbReference type="Pfam" id="PF04542"/>
    </source>
</evidence>
<accession>A0ABT4BPQ1</accession>
<dbReference type="SUPFAM" id="SSF88659">
    <property type="entry name" value="Sigma3 and sigma4 domains of RNA polymerase sigma factors"/>
    <property type="match status" value="1"/>
</dbReference>
<dbReference type="InterPro" id="IPR014284">
    <property type="entry name" value="RNA_pol_sigma-70_dom"/>
</dbReference>
<dbReference type="Pfam" id="PF04542">
    <property type="entry name" value="Sigma70_r2"/>
    <property type="match status" value="1"/>
</dbReference>
<dbReference type="RefSeq" id="WP_268056873.1">
    <property type="nucleotide sequence ID" value="NZ_JAPOHA010000001.1"/>
</dbReference>
<comment type="caution">
    <text evidence="7">The sequence shown here is derived from an EMBL/GenBank/DDBJ whole genome shotgun (WGS) entry which is preliminary data.</text>
</comment>
<dbReference type="PANTHER" id="PTHR43133:SF60">
    <property type="entry name" value="RNA POLYMERASE SIGMA FACTOR SIGV"/>
    <property type="match status" value="1"/>
</dbReference>
<protein>
    <submittedName>
        <fullName evidence="7">Sigma-70 family RNA polymerase sigma factor</fullName>
    </submittedName>
</protein>
<name>A0ABT4BPQ1_9FIRM</name>
<evidence type="ECO:0000259" key="6">
    <source>
        <dbReference type="Pfam" id="PF08281"/>
    </source>
</evidence>
<reference evidence="7 8" key="1">
    <citation type="submission" date="2022-11" db="EMBL/GenBank/DDBJ databases">
        <authorList>
            <person name="Caiyu Z."/>
        </authorList>
    </citation>
    <scope>NUCLEOTIDE SEQUENCE [LARGE SCALE GENOMIC DNA]</scope>
    <source>
        <strain evidence="7 8">YR-4</strain>
    </source>
</reference>
<dbReference type="Gene3D" id="1.10.1740.10">
    <property type="match status" value="1"/>
</dbReference>
<dbReference type="InterPro" id="IPR007627">
    <property type="entry name" value="RNA_pol_sigma70_r2"/>
</dbReference>
<evidence type="ECO:0000256" key="4">
    <source>
        <dbReference type="ARBA" id="ARBA00023163"/>
    </source>
</evidence>
<gene>
    <name evidence="7" type="ORF">OUY18_01175</name>
</gene>
<dbReference type="InterPro" id="IPR013249">
    <property type="entry name" value="RNA_pol_sigma70_r4_t2"/>
</dbReference>
<dbReference type="Pfam" id="PF08281">
    <property type="entry name" value="Sigma70_r4_2"/>
    <property type="match status" value="1"/>
</dbReference>
<keyword evidence="4" id="KW-0804">Transcription</keyword>
<proteinExistence type="inferred from homology"/>
<keyword evidence="8" id="KW-1185">Reference proteome</keyword>
<evidence type="ECO:0000256" key="2">
    <source>
        <dbReference type="ARBA" id="ARBA00023015"/>
    </source>
</evidence>
<dbReference type="EMBL" id="JAPOHA010000001">
    <property type="protein sequence ID" value="MCY1712866.1"/>
    <property type="molecule type" value="Genomic_DNA"/>
</dbReference>
<evidence type="ECO:0000256" key="1">
    <source>
        <dbReference type="ARBA" id="ARBA00010641"/>
    </source>
</evidence>
<keyword evidence="2" id="KW-0805">Transcription regulation</keyword>
<evidence type="ECO:0000313" key="8">
    <source>
        <dbReference type="Proteomes" id="UP001082703"/>
    </source>
</evidence>
<dbReference type="InterPro" id="IPR013325">
    <property type="entry name" value="RNA_pol_sigma_r2"/>
</dbReference>
<comment type="similarity">
    <text evidence="1">Belongs to the sigma-70 factor family. ECF subfamily.</text>
</comment>
<dbReference type="InterPro" id="IPR039425">
    <property type="entry name" value="RNA_pol_sigma-70-like"/>
</dbReference>
<dbReference type="PANTHER" id="PTHR43133">
    <property type="entry name" value="RNA POLYMERASE ECF-TYPE SIGMA FACTO"/>
    <property type="match status" value="1"/>
</dbReference>
<dbReference type="CDD" id="cd06171">
    <property type="entry name" value="Sigma70_r4"/>
    <property type="match status" value="1"/>
</dbReference>
<dbReference type="NCBIfam" id="TIGR02937">
    <property type="entry name" value="sigma70-ECF"/>
    <property type="match status" value="1"/>
</dbReference>
<organism evidence="7 8">
    <name type="scientific">Caproiciproducens galactitolivorans</name>
    <dbReference type="NCBI Taxonomy" id="642589"/>
    <lineage>
        <taxon>Bacteria</taxon>
        <taxon>Bacillati</taxon>
        <taxon>Bacillota</taxon>
        <taxon>Clostridia</taxon>
        <taxon>Eubacteriales</taxon>
        <taxon>Acutalibacteraceae</taxon>
        <taxon>Caproiciproducens</taxon>
    </lineage>
</organism>
<evidence type="ECO:0000313" key="7">
    <source>
        <dbReference type="EMBL" id="MCY1712866.1"/>
    </source>
</evidence>
<dbReference type="Gene3D" id="1.10.10.10">
    <property type="entry name" value="Winged helix-like DNA-binding domain superfamily/Winged helix DNA-binding domain"/>
    <property type="match status" value="1"/>
</dbReference>
<dbReference type="Proteomes" id="UP001082703">
    <property type="component" value="Unassembled WGS sequence"/>
</dbReference>
<sequence length="165" mass="19463">MGKKTIEMQIADYVMKYQDSHYRLAYSIVKDPYDAQDIVQESITKAFSSKKSLKEPDYIKTWFYRIEVNTALDFLRKRNKTVLSDEEMLSDQDSGECDQYTDFDLRKALEDLPVSYRSVVVLRYFEDLKIEEVAEVLNENVNTVKTRLYKALQKLRITMNDAKEV</sequence>